<organism evidence="1 2">
    <name type="scientific">Symbiodinium natans</name>
    <dbReference type="NCBI Taxonomy" id="878477"/>
    <lineage>
        <taxon>Eukaryota</taxon>
        <taxon>Sar</taxon>
        <taxon>Alveolata</taxon>
        <taxon>Dinophyceae</taxon>
        <taxon>Suessiales</taxon>
        <taxon>Symbiodiniaceae</taxon>
        <taxon>Symbiodinium</taxon>
    </lineage>
</organism>
<dbReference type="InterPro" id="IPR011990">
    <property type="entry name" value="TPR-like_helical_dom_sf"/>
</dbReference>
<dbReference type="Proteomes" id="UP000604046">
    <property type="component" value="Unassembled WGS sequence"/>
</dbReference>
<dbReference type="EMBL" id="CAJNDS010000127">
    <property type="protein sequence ID" value="CAE6967012.1"/>
    <property type="molecule type" value="Genomic_DNA"/>
</dbReference>
<proteinExistence type="predicted"/>
<gene>
    <name evidence="1" type="ORF">SNAT2548_LOCUS2249</name>
</gene>
<evidence type="ECO:0000313" key="1">
    <source>
        <dbReference type="EMBL" id="CAE6967012.1"/>
    </source>
</evidence>
<accession>A0A812I156</accession>
<protein>
    <submittedName>
        <fullName evidence="1">Uncharacterized protein</fullName>
    </submittedName>
</protein>
<dbReference type="PROSITE" id="PS51257">
    <property type="entry name" value="PROKAR_LIPOPROTEIN"/>
    <property type="match status" value="1"/>
</dbReference>
<dbReference type="Gene3D" id="1.25.40.10">
    <property type="entry name" value="Tetratricopeptide repeat domain"/>
    <property type="match status" value="1"/>
</dbReference>
<sequence length="170" mass="18032">MGLLRYADIYGWTSAISSSSCAGEWEGALEVLTAACYSRLQPTLVTFNALAGASADLDSSFAFPWLVGLTVLERGQADAKTYSSLISSVTCGRTWREASEVWDRAVTSRVEVDVVLHGAAVASLAAGLQWQRALEDAAAIVKRRVFSMSGAVASTVLGSCFPNWQVGDCA</sequence>
<comment type="caution">
    <text evidence="1">The sequence shown here is derived from an EMBL/GenBank/DDBJ whole genome shotgun (WGS) entry which is preliminary data.</text>
</comment>
<evidence type="ECO:0000313" key="2">
    <source>
        <dbReference type="Proteomes" id="UP000604046"/>
    </source>
</evidence>
<reference evidence="1" key="1">
    <citation type="submission" date="2021-02" db="EMBL/GenBank/DDBJ databases">
        <authorList>
            <person name="Dougan E. K."/>
            <person name="Rhodes N."/>
            <person name="Thang M."/>
            <person name="Chan C."/>
        </authorList>
    </citation>
    <scope>NUCLEOTIDE SEQUENCE</scope>
</reference>
<keyword evidence="2" id="KW-1185">Reference proteome</keyword>
<name>A0A812I156_9DINO</name>
<dbReference type="AlphaFoldDB" id="A0A812I156"/>